<dbReference type="EC" id="2.7.7.7" evidence="1"/>
<dbReference type="AlphaFoldDB" id="A0A3B7MAP4"/>
<evidence type="ECO:0000313" key="2">
    <source>
        <dbReference type="Proteomes" id="UP000261812"/>
    </source>
</evidence>
<dbReference type="SUPFAM" id="SSF52540">
    <property type="entry name" value="P-loop containing nucleoside triphosphate hydrolases"/>
    <property type="match status" value="1"/>
</dbReference>
<dbReference type="GO" id="GO:0003887">
    <property type="term" value="F:DNA-directed DNA polymerase activity"/>
    <property type="evidence" value="ECO:0007669"/>
    <property type="project" value="UniProtKB-EC"/>
</dbReference>
<dbReference type="InterPro" id="IPR027417">
    <property type="entry name" value="P-loop_NTPase"/>
</dbReference>
<dbReference type="Proteomes" id="UP000261812">
    <property type="component" value="Chromosome"/>
</dbReference>
<dbReference type="GO" id="GO:0006261">
    <property type="term" value="P:DNA-templated DNA replication"/>
    <property type="evidence" value="ECO:0007669"/>
    <property type="project" value="TreeGrafter"/>
</dbReference>
<sequence>MNWFRAVIGQPTAVEFLTHALNRQRLAPAYLFVGPEGVGRALTARCFLQAILQEESDLSNHPDVLWIEPTYSVQGTLYTRRQLLAAEKEIPRSAPQIRLEQIRHLSRHLSQPPMRAPRSLVVLTQAETMNEAAANALLKTLEEPGRATLILIAPSPSALLNTIVSRCQKIPFYPLNRHNLEQVLKQVAPPDFWQRVTPALLDLGAGSPGAILQAWQTWQEIPEAFRHLGEQLTAPLPVQTALELARDITQSLDVERQLWLLSLMQQQLWQGGQFPQCVAVLQELERARQYLQQYVQPRLVWEVLLMQLGTV</sequence>
<dbReference type="RefSeq" id="WP_181496488.1">
    <property type="nucleotide sequence ID" value="NZ_CP032152.1"/>
</dbReference>
<reference evidence="2" key="1">
    <citation type="submission" date="2018-09" db="EMBL/GenBank/DDBJ databases">
        <title>Complete genome sequence of thermophilic cyanobacteria strain Thermosynechococcus elongatus PKUAC-SCTE542.</title>
        <authorList>
            <person name="Liang Y."/>
            <person name="Tang J."/>
            <person name="Daroch M."/>
        </authorList>
    </citation>
    <scope>NUCLEOTIDE SEQUENCE [LARGE SCALE GENOMIC DNA]</scope>
    <source>
        <strain evidence="2">E542</strain>
    </source>
</reference>
<evidence type="ECO:0000313" key="1">
    <source>
        <dbReference type="EMBL" id="AXY67687.1"/>
    </source>
</evidence>
<name>A0A3B7MAP4_9CYAN</name>
<accession>A0A3B7MAP4</accession>
<protein>
    <submittedName>
        <fullName evidence="1">DNA polymerase III subunit delta</fullName>
        <ecNumber evidence="1">2.7.7.7</ecNumber>
    </submittedName>
</protein>
<dbReference type="Gene3D" id="3.40.50.300">
    <property type="entry name" value="P-loop containing nucleotide triphosphate hydrolases"/>
    <property type="match status" value="1"/>
</dbReference>
<organism evidence="1 2">
    <name type="scientific">Thermosynechococcus sichuanensis E542</name>
    <dbReference type="NCBI Taxonomy" id="2016101"/>
    <lineage>
        <taxon>Bacteria</taxon>
        <taxon>Bacillati</taxon>
        <taxon>Cyanobacteriota</taxon>
        <taxon>Cyanophyceae</taxon>
        <taxon>Acaryochloridales</taxon>
        <taxon>Thermosynechococcaceae</taxon>
        <taxon>Thermosynechococcus</taxon>
        <taxon>Thermosynechococcus sichuanensis</taxon>
    </lineage>
</organism>
<keyword evidence="1" id="KW-0808">Transferase</keyword>
<dbReference type="PANTHER" id="PTHR11669">
    <property type="entry name" value="REPLICATION FACTOR C / DNA POLYMERASE III GAMMA-TAU SUBUNIT"/>
    <property type="match status" value="1"/>
</dbReference>
<dbReference type="PANTHER" id="PTHR11669:SF8">
    <property type="entry name" value="DNA POLYMERASE III SUBUNIT DELTA"/>
    <property type="match status" value="1"/>
</dbReference>
<proteinExistence type="predicted"/>
<keyword evidence="1" id="KW-0548">Nucleotidyltransferase</keyword>
<dbReference type="InterPro" id="IPR050238">
    <property type="entry name" value="DNA_Rep/Repair_Clamp_Loader"/>
</dbReference>
<dbReference type="Pfam" id="PF13177">
    <property type="entry name" value="DNA_pol3_delta2"/>
    <property type="match status" value="1"/>
</dbReference>
<dbReference type="KEGG" id="tsq:D3A95_04725"/>
<gene>
    <name evidence="1" type="ORF">D3A95_04725</name>
</gene>
<keyword evidence="2" id="KW-1185">Reference proteome</keyword>
<dbReference type="EMBL" id="CP032152">
    <property type="protein sequence ID" value="AXY67687.1"/>
    <property type="molecule type" value="Genomic_DNA"/>
</dbReference>
<dbReference type="NCBIfam" id="NF005638">
    <property type="entry name" value="PRK07399.1"/>
    <property type="match status" value="1"/>
</dbReference>